<protein>
    <submittedName>
        <fullName evidence="2">Uncharacterized protein</fullName>
    </submittedName>
</protein>
<organism evidence="2 3">
    <name type="scientific">Streptomyces turgidiscabies (strain Car8)</name>
    <dbReference type="NCBI Taxonomy" id="698760"/>
    <lineage>
        <taxon>Bacteria</taxon>
        <taxon>Bacillati</taxon>
        <taxon>Actinomycetota</taxon>
        <taxon>Actinomycetes</taxon>
        <taxon>Kitasatosporales</taxon>
        <taxon>Streptomycetaceae</taxon>
        <taxon>Streptomyces</taxon>
    </lineage>
</organism>
<feature type="region of interest" description="Disordered" evidence="1">
    <location>
        <begin position="1"/>
        <end position="54"/>
    </location>
</feature>
<dbReference type="PATRIC" id="fig|698760.3.peg.1815"/>
<dbReference type="EMBL" id="AEJB01000140">
    <property type="protein sequence ID" value="ELP69507.1"/>
    <property type="molecule type" value="Genomic_DNA"/>
</dbReference>
<dbReference type="RefSeq" id="WP_006375225.1">
    <property type="nucleotide sequence ID" value="NZ_AEJB01000140.1"/>
</dbReference>
<accession>L7FDX6</accession>
<evidence type="ECO:0000313" key="2">
    <source>
        <dbReference type="EMBL" id="ELP69507.1"/>
    </source>
</evidence>
<evidence type="ECO:0000313" key="3">
    <source>
        <dbReference type="Proteomes" id="UP000010931"/>
    </source>
</evidence>
<feature type="compositionally biased region" description="Low complexity" evidence="1">
    <location>
        <begin position="22"/>
        <end position="37"/>
    </location>
</feature>
<proteinExistence type="predicted"/>
<name>L7FDX6_STRT8</name>
<evidence type="ECO:0000256" key="1">
    <source>
        <dbReference type="SAM" id="MobiDB-lite"/>
    </source>
</evidence>
<gene>
    <name evidence="2" type="ORF">STRTUCAR8_00028</name>
</gene>
<comment type="caution">
    <text evidence="2">The sequence shown here is derived from an EMBL/GenBank/DDBJ whole genome shotgun (WGS) entry which is preliminary data.</text>
</comment>
<reference evidence="2 3" key="1">
    <citation type="journal article" date="2011" name="Plasmid">
        <title>Streptomyces turgidiscabies Car8 contains a modular pathogenicity island that shares virulence genes with other actinobacterial plant pathogens.</title>
        <authorList>
            <person name="Huguet-Tapia J.C."/>
            <person name="Badger J.H."/>
            <person name="Loria R."/>
            <person name="Pettis G.S."/>
        </authorList>
    </citation>
    <scope>NUCLEOTIDE SEQUENCE [LARGE SCALE GENOMIC DNA]</scope>
    <source>
        <strain evidence="2 3">Car8</strain>
    </source>
</reference>
<dbReference type="Proteomes" id="UP000010931">
    <property type="component" value="Unassembled WGS sequence"/>
</dbReference>
<dbReference type="AlphaFoldDB" id="L7FDX6"/>
<keyword evidence="3" id="KW-1185">Reference proteome</keyword>
<sequence>MPDPITGEGLTRRRPKSRTWEPRTCCTRSPTSRRSPSAAVETATAGTKARHTSPTNTRALYLLRRAALSDRLSLAHPDVEDFLTDAVQLAHQLAEFDRKHDTHVGPIGPSAIEWDPSHRPYVRQEYDHWGW</sequence>